<accession>A0A1I8APX2</accession>
<evidence type="ECO:0000313" key="1">
    <source>
        <dbReference type="Proteomes" id="UP000095287"/>
    </source>
</evidence>
<reference evidence="2" key="1">
    <citation type="submission" date="2016-11" db="UniProtKB">
        <authorList>
            <consortium name="WormBaseParasite"/>
        </authorList>
    </citation>
    <scope>IDENTIFICATION</scope>
</reference>
<dbReference type="AlphaFoldDB" id="A0A1I8APX2"/>
<sequence>MTSVLGPSISRNNTSKRIHPFMLVNEVRADVPPRIGQWRTKEAGFIPRAVTIYHLKDFLFKAVYSSIRLIVCNSLVTKITSA</sequence>
<keyword evidence="1" id="KW-1185">Reference proteome</keyword>
<dbReference type="Proteomes" id="UP000095287">
    <property type="component" value="Unplaced"/>
</dbReference>
<protein>
    <submittedName>
        <fullName evidence="2">Ovule protein</fullName>
    </submittedName>
</protein>
<dbReference type="WBParaSite" id="L893_g7959.t1">
    <property type="protein sequence ID" value="L893_g7959.t1"/>
    <property type="gene ID" value="L893_g7959"/>
</dbReference>
<organism evidence="1 2">
    <name type="scientific">Steinernema glaseri</name>
    <dbReference type="NCBI Taxonomy" id="37863"/>
    <lineage>
        <taxon>Eukaryota</taxon>
        <taxon>Metazoa</taxon>
        <taxon>Ecdysozoa</taxon>
        <taxon>Nematoda</taxon>
        <taxon>Chromadorea</taxon>
        <taxon>Rhabditida</taxon>
        <taxon>Tylenchina</taxon>
        <taxon>Panagrolaimomorpha</taxon>
        <taxon>Strongyloidoidea</taxon>
        <taxon>Steinernematidae</taxon>
        <taxon>Steinernema</taxon>
    </lineage>
</organism>
<name>A0A1I8APX2_9BILA</name>
<evidence type="ECO:0000313" key="2">
    <source>
        <dbReference type="WBParaSite" id="L893_g7959.t1"/>
    </source>
</evidence>
<proteinExistence type="predicted"/>